<organism evidence="4 5">
    <name type="scientific">Dicentrarchus labrax</name>
    <name type="common">European seabass</name>
    <name type="synonym">Morone labrax</name>
    <dbReference type="NCBI Taxonomy" id="13489"/>
    <lineage>
        <taxon>Eukaryota</taxon>
        <taxon>Metazoa</taxon>
        <taxon>Chordata</taxon>
        <taxon>Craniata</taxon>
        <taxon>Vertebrata</taxon>
        <taxon>Euteleostomi</taxon>
        <taxon>Actinopterygii</taxon>
        <taxon>Neopterygii</taxon>
        <taxon>Teleostei</taxon>
        <taxon>Neoteleostei</taxon>
        <taxon>Acanthomorphata</taxon>
        <taxon>Eupercaria</taxon>
        <taxon>Moronidae</taxon>
        <taxon>Dicentrarchus</taxon>
    </lineage>
</organism>
<evidence type="ECO:0000313" key="5">
    <source>
        <dbReference type="Proteomes" id="UP000694389"/>
    </source>
</evidence>
<evidence type="ECO:0000256" key="2">
    <source>
        <dbReference type="SAM" id="MobiDB-lite"/>
    </source>
</evidence>
<dbReference type="Ensembl" id="ENSDLAT00005076470.1">
    <property type="protein sequence ID" value="ENSDLAP00005065121.1"/>
    <property type="gene ID" value="ENSDLAG00005034310.1"/>
</dbReference>
<reference evidence="4" key="1">
    <citation type="submission" date="2025-08" db="UniProtKB">
        <authorList>
            <consortium name="Ensembl"/>
        </authorList>
    </citation>
    <scope>IDENTIFICATION</scope>
</reference>
<evidence type="ECO:0000259" key="3">
    <source>
        <dbReference type="PROSITE" id="PS50158"/>
    </source>
</evidence>
<dbReference type="SUPFAM" id="SSF47353">
    <property type="entry name" value="Retrovirus capsid dimerization domain-like"/>
    <property type="match status" value="1"/>
</dbReference>
<dbReference type="InterPro" id="IPR036875">
    <property type="entry name" value="Znf_CCHC_sf"/>
</dbReference>
<dbReference type="InterPro" id="IPR038269">
    <property type="entry name" value="SCAN_sf"/>
</dbReference>
<dbReference type="GO" id="GO:0008270">
    <property type="term" value="F:zinc ion binding"/>
    <property type="evidence" value="ECO:0007669"/>
    <property type="project" value="UniProtKB-KW"/>
</dbReference>
<feature type="region of interest" description="Disordered" evidence="2">
    <location>
        <begin position="189"/>
        <end position="209"/>
    </location>
</feature>
<evidence type="ECO:0000256" key="1">
    <source>
        <dbReference type="PROSITE-ProRule" id="PRU00047"/>
    </source>
</evidence>
<name>A0A8P4FXX4_DICLA</name>
<dbReference type="Gene3D" id="4.10.60.10">
    <property type="entry name" value="Zinc finger, CCHC-type"/>
    <property type="match status" value="1"/>
</dbReference>
<dbReference type="InterPro" id="IPR003309">
    <property type="entry name" value="SCAN_dom"/>
</dbReference>
<accession>A0A8P4FXX4</accession>
<dbReference type="PANTHER" id="PTHR46888">
    <property type="entry name" value="ZINC KNUCKLE DOMAINCONTAINING PROTEIN-RELATED"/>
    <property type="match status" value="1"/>
</dbReference>
<dbReference type="Pfam" id="PF02023">
    <property type="entry name" value="SCAN"/>
    <property type="match status" value="1"/>
</dbReference>
<dbReference type="AlphaFoldDB" id="A0A8P4FXX4"/>
<evidence type="ECO:0000313" key="4">
    <source>
        <dbReference type="Ensembl" id="ENSDLAP00005065121.1"/>
    </source>
</evidence>
<feature type="domain" description="CCHC-type" evidence="3">
    <location>
        <begin position="216"/>
        <end position="231"/>
    </location>
</feature>
<keyword evidence="1" id="KW-0862">Zinc</keyword>
<protein>
    <recommendedName>
        <fullName evidence="3">CCHC-type domain-containing protein</fullName>
    </recommendedName>
</protein>
<dbReference type="PANTHER" id="PTHR46888:SF13">
    <property type="entry name" value="RIBONUCLEASE H"/>
    <property type="match status" value="1"/>
</dbReference>
<dbReference type="InterPro" id="IPR001878">
    <property type="entry name" value="Znf_CCHC"/>
</dbReference>
<dbReference type="Proteomes" id="UP000694389">
    <property type="component" value="Unassembled WGS sequence"/>
</dbReference>
<dbReference type="GO" id="GO:0003676">
    <property type="term" value="F:nucleic acid binding"/>
    <property type="evidence" value="ECO:0007669"/>
    <property type="project" value="InterPro"/>
</dbReference>
<dbReference type="SUPFAM" id="SSF57756">
    <property type="entry name" value="Retrovirus zinc finger-like domains"/>
    <property type="match status" value="1"/>
</dbReference>
<dbReference type="Gene3D" id="1.10.4020.10">
    <property type="entry name" value="DNA breaking-rejoining enzymes"/>
    <property type="match status" value="1"/>
</dbReference>
<keyword evidence="1" id="KW-0479">Metal-binding</keyword>
<dbReference type="PROSITE" id="PS50158">
    <property type="entry name" value="ZF_CCHC"/>
    <property type="match status" value="1"/>
</dbReference>
<reference evidence="4" key="2">
    <citation type="submission" date="2025-09" db="UniProtKB">
        <authorList>
            <consortium name="Ensembl"/>
        </authorList>
    </citation>
    <scope>IDENTIFICATION</scope>
</reference>
<dbReference type="GeneTree" id="ENSGT00940000165751"/>
<proteinExistence type="predicted"/>
<keyword evidence="1" id="KW-0863">Zinc-finger</keyword>
<keyword evidence="5" id="KW-1185">Reference proteome</keyword>
<sequence length="501" mass="54244">MTPSSTISTNVGQTAFDVSKHIALVPMFRETEVDSYFGVFERIAAALQWPAEVWSLLLQCKIHGKAQDAIAALSLEESLSYDAVKTAILRAYELVPEAYRQKFRDHRKAQSQTYVEFAREKGVLFDKWTSTCKVNDFNSLRELILVEDFKKCLPERIVVYLNEQKVSALSAAAVLADEYVLTHKATFSSGPVEGSHRNPVSAPSPPSPSRLQRAERKCFYCHQTGHIIADCLVLKRKEQTARVSQPKGVGLIKAVSCVIPECDKQEDIDVCFKPFVFDALISLTGEPADQRSVRVLRDTASSQSVILATALPFSQQSACGYGSVLRGIEMGYVPRAVHSVHIQSNLVTGLLPVAVCSELPIHGIVLLMGNDIAGGKVTSALEVLDSPVGDESSPVPRLPSTVFPTCAITCACASKNENDVSDFLLAEGVFMSAVSDEAEVEKEVMKSATSQDEVAVLGCLPSPGSTSSSDGALPVTRERLIAAQRADPTLQKCFSSVVSNG</sequence>